<dbReference type="Proteomes" id="UP001359308">
    <property type="component" value="Chromosome"/>
</dbReference>
<proteinExistence type="predicted"/>
<name>A0ABZ2F127_METCP</name>
<evidence type="ECO:0000313" key="2">
    <source>
        <dbReference type="EMBL" id="WWF02918.1"/>
    </source>
</evidence>
<keyword evidence="3" id="KW-1185">Reference proteome</keyword>
<organism evidence="1 3">
    <name type="scientific">Methylococcus capsulatus</name>
    <dbReference type="NCBI Taxonomy" id="414"/>
    <lineage>
        <taxon>Bacteria</taxon>
        <taxon>Pseudomonadati</taxon>
        <taxon>Pseudomonadota</taxon>
        <taxon>Gammaproteobacteria</taxon>
        <taxon>Methylococcales</taxon>
        <taxon>Methylococcaceae</taxon>
        <taxon>Methylococcus</taxon>
    </lineage>
</organism>
<gene>
    <name evidence="2" type="ORF">N4J17_04685</name>
    <name evidence="1" type="ORF">N4J17_09650</name>
</gene>
<evidence type="ECO:0000313" key="3">
    <source>
        <dbReference type="Proteomes" id="UP001359308"/>
    </source>
</evidence>
<sequence length="136" mass="14663">MAFKLGTQEALSKPIQRKVMLPVCNEAGTPINHQITMLYHRMTVEEIGAAYAALGEDAKLLEELSGPALTAAVLDMHANHVLRLAAGWKEVQADDGTDAAFTFDNVRALLNAVPKAYDKITEEFQKANRGGAALGN</sequence>
<dbReference type="EMBL" id="CP104311">
    <property type="protein sequence ID" value="WWF00746.1"/>
    <property type="molecule type" value="Genomic_DNA"/>
</dbReference>
<protein>
    <submittedName>
        <fullName evidence="1">Phage tail assembly chaperone</fullName>
    </submittedName>
</protein>
<dbReference type="EMBL" id="CP104311">
    <property type="protein sequence ID" value="WWF02918.1"/>
    <property type="molecule type" value="Genomic_DNA"/>
</dbReference>
<accession>A0ABZ2F127</accession>
<dbReference type="RefSeq" id="WP_198321713.1">
    <property type="nucleotide sequence ID" value="NZ_CP104311.1"/>
</dbReference>
<reference evidence="1 3" key="1">
    <citation type="submission" date="2022-09" db="EMBL/GenBank/DDBJ databases">
        <authorList>
            <person name="Giprobiosintez L."/>
        </authorList>
    </citation>
    <scope>NUCLEOTIDE SEQUENCE [LARGE SCALE GENOMIC DNA]</scope>
    <source>
        <strain evidence="1">VKPM-B-12549</strain>
        <strain evidence="3">VKPM-B-12549 (GBS-15)</strain>
    </source>
</reference>
<dbReference type="Pfam" id="PF08748">
    <property type="entry name" value="Phage_TAC_4"/>
    <property type="match status" value="1"/>
</dbReference>
<evidence type="ECO:0000313" key="1">
    <source>
        <dbReference type="EMBL" id="WWF00746.1"/>
    </source>
</evidence>
<dbReference type="InterPro" id="IPR014859">
    <property type="entry name" value="Phage_TAC_4"/>
</dbReference>